<gene>
    <name evidence="1" type="ORF">HY3_05590</name>
</gene>
<protein>
    <recommendedName>
        <fullName evidence="3">Major tropism determinant N-terminal domain-containing protein</fullName>
    </recommendedName>
</protein>
<dbReference type="AlphaFoldDB" id="A0A8B2PKQ6"/>
<organism evidence="1 2">
    <name type="scientific">Hyphomonas pacifica</name>
    <dbReference type="NCBI Taxonomy" id="1280941"/>
    <lineage>
        <taxon>Bacteria</taxon>
        <taxon>Pseudomonadati</taxon>
        <taxon>Pseudomonadota</taxon>
        <taxon>Alphaproteobacteria</taxon>
        <taxon>Hyphomonadales</taxon>
        <taxon>Hyphomonadaceae</taxon>
        <taxon>Hyphomonas</taxon>
    </lineage>
</organism>
<comment type="caution">
    <text evidence="1">The sequence shown here is derived from an EMBL/GenBank/DDBJ whole genome shotgun (WGS) entry which is preliminary data.</text>
</comment>
<evidence type="ECO:0000313" key="1">
    <source>
        <dbReference type="EMBL" id="RAN30622.1"/>
    </source>
</evidence>
<sequence length="279" mass="28159">MAITIRVKRRTSGDAGAPASLKSGELAWNQVDNILYAGFGDDGSGEATSIVPLGGIGYFAKLASPEFTGTPTAPTPPGGNNSTRIATTAFVSNAMAGAGTGDMLKSVYDPNDDGKVTAAAAADSAPWSGITGKPSEFTPENFDASKIITGIVDPARLPAVLFASPVVSSGGIADLTTGQQEDIAGGTSVVTSDGREWRYTGAGDKTLEASYVEMADRTPDWSAISNKPGSYPPSAHTHTLSQITDAGSMAAQNAAAIAVTGGTMSGVTLDGMTVDGGTF</sequence>
<evidence type="ECO:0008006" key="3">
    <source>
        <dbReference type="Google" id="ProtNLM"/>
    </source>
</evidence>
<evidence type="ECO:0000313" key="2">
    <source>
        <dbReference type="Proteomes" id="UP000249123"/>
    </source>
</evidence>
<dbReference type="Proteomes" id="UP000249123">
    <property type="component" value="Unassembled WGS sequence"/>
</dbReference>
<reference evidence="1 2" key="1">
    <citation type="submission" date="2013-04" db="EMBL/GenBank/DDBJ databases">
        <title>Hyphomonas sp. T24B3 Genome Sequencing.</title>
        <authorList>
            <person name="Lai Q."/>
            <person name="Shao Z."/>
        </authorList>
    </citation>
    <scope>NUCLEOTIDE SEQUENCE [LARGE SCALE GENOMIC DNA]</scope>
    <source>
        <strain evidence="1 2">T24B3</strain>
    </source>
</reference>
<proteinExistence type="predicted"/>
<keyword evidence="2" id="KW-1185">Reference proteome</keyword>
<accession>A0A8B2PKQ6</accession>
<name>A0A8B2PKQ6_9PROT</name>
<dbReference type="RefSeq" id="WP_112063377.1">
    <property type="nucleotide sequence ID" value="NZ_AWFB01000078.1"/>
</dbReference>
<dbReference type="EMBL" id="AWFB01000078">
    <property type="protein sequence ID" value="RAN30622.1"/>
    <property type="molecule type" value="Genomic_DNA"/>
</dbReference>